<evidence type="ECO:0000256" key="7">
    <source>
        <dbReference type="ARBA" id="ARBA00029348"/>
    </source>
</evidence>
<comment type="subunit">
    <text evidence="5">Interacts with PEX5; the interaction is essential for peroxisomal import.</text>
</comment>
<dbReference type="PANTHER" id="PTHR42870">
    <property type="entry name" value="ACETYL-COA C-ACETYLTRANSFERASE"/>
    <property type="match status" value="1"/>
</dbReference>
<feature type="compositionally biased region" description="Pro residues" evidence="8">
    <location>
        <begin position="19"/>
        <end position="38"/>
    </location>
</feature>
<feature type="transmembrane region" description="Helical" evidence="9">
    <location>
        <begin position="493"/>
        <end position="516"/>
    </location>
</feature>
<comment type="catalytic activity">
    <reaction evidence="7">
        <text>4,8,12-trimethyltridecanoyl-CoA + propanoyl-CoA = 3-oxopristanoyl-CoA + CoA</text>
        <dbReference type="Rhea" id="RHEA:10408"/>
        <dbReference type="ChEBI" id="CHEBI:57287"/>
        <dbReference type="ChEBI" id="CHEBI:57291"/>
        <dbReference type="ChEBI" id="CHEBI:57351"/>
        <dbReference type="ChEBI" id="CHEBI:57392"/>
        <dbReference type="EC" id="2.3.1.176"/>
    </reaction>
    <physiologicalReaction direction="right-to-left" evidence="7">
        <dbReference type="Rhea" id="RHEA:10410"/>
    </physiologicalReaction>
</comment>
<feature type="non-terminal residue" evidence="12">
    <location>
        <position position="1"/>
    </location>
</feature>
<dbReference type="SUPFAM" id="SSF53901">
    <property type="entry name" value="Thiolase-like"/>
    <property type="match status" value="2"/>
</dbReference>
<dbReference type="InterPro" id="IPR055140">
    <property type="entry name" value="Thiolase_C_2"/>
</dbReference>
<dbReference type="InterPro" id="IPR016039">
    <property type="entry name" value="Thiolase-like"/>
</dbReference>
<protein>
    <recommendedName>
        <fullName evidence="6">acetyl-CoA C-acyltransferase</fullName>
        <ecNumber evidence="6">2.3.1.16</ecNumber>
    </recommendedName>
</protein>
<proteinExistence type="predicted"/>
<dbReference type="InterPro" id="IPR036527">
    <property type="entry name" value="SCP2_sterol-bd_dom_sf"/>
</dbReference>
<evidence type="ECO:0000256" key="9">
    <source>
        <dbReference type="SAM" id="Phobius"/>
    </source>
</evidence>
<evidence type="ECO:0000313" key="12">
    <source>
        <dbReference type="EMBL" id="KAK7800109.1"/>
    </source>
</evidence>
<organism evidence="12 13">
    <name type="scientific">Myodes glareolus</name>
    <name type="common">Bank vole</name>
    <name type="synonym">Clethrionomys glareolus</name>
    <dbReference type="NCBI Taxonomy" id="447135"/>
    <lineage>
        <taxon>Eukaryota</taxon>
        <taxon>Metazoa</taxon>
        <taxon>Chordata</taxon>
        <taxon>Craniata</taxon>
        <taxon>Vertebrata</taxon>
        <taxon>Euteleostomi</taxon>
        <taxon>Mammalia</taxon>
        <taxon>Eutheria</taxon>
        <taxon>Euarchontoglires</taxon>
        <taxon>Glires</taxon>
        <taxon>Rodentia</taxon>
        <taxon>Myomorpha</taxon>
        <taxon>Muroidea</taxon>
        <taxon>Cricetidae</taxon>
        <taxon>Arvicolinae</taxon>
        <taxon>Myodes</taxon>
    </lineage>
</organism>
<sequence>ARCFNRCACADALHRPPPDPRPTSPGPAPDAEAPPPTPRAGYRVLKEPWLGAGFGVWETAPVALSSVSAAGTMPSAVLKSPRLRRVFVVGVGMTKALADAQIPYSAVEQACVGYVYGVADCVLALGFEKMEKGPLGMKFGDRSNPVDKHLDVLINKYGLSAHPIAPQMFGSAGKEHMEKYGTKVEHFAKIGWKNHKHSVNNPYSQFQSEYSLDEIMKSKPVFDFLTVLQCCFQEGSRLSSLGYSKAGVVPTSNGAAAAILTSEDFVEKYGLQDKAVEIVAQEMMTDLPSTFEEKSVIKMVGFDMTKEAARKCYEKSGLRPTDVDVIELHDCFSANELLTYEALGLCPEGQGGALVDRGDNTYGGKSLCVGTSWARILGWKFLRRGWFQQEVPTSRCVGWLGGDFALTRPGTLCARLARSGSVRGALLAAERRSRKEAGSWGKGGSAAQFRPWRSCGGYTLQDGFSWSYQPWPLSSSAVAVASVLLCCSRGLPLSFAVAVAAFYLLWLPCISFFTFIPKFLQAYIDFPTKTLCPSVSPRADTDSFRSSRAHQIEAAPTSSAIDGFKANLVFKEIEKKLQEEGEQFVKKIGGIFAFKVKDGPGGKEATWVVDVKNGRGSVLPNSDKKADCTITMADSDLLAMMTGKMNPQSAFFQGKLKIAGNMGLAMKLQSLQLQPSKAKL</sequence>
<keyword evidence="3" id="KW-0443">Lipid metabolism</keyword>
<dbReference type="EC" id="2.3.1.16" evidence="6"/>
<evidence type="ECO:0000259" key="11">
    <source>
        <dbReference type="Pfam" id="PF22691"/>
    </source>
</evidence>
<dbReference type="FunFam" id="3.30.1050.10:FF:000001">
    <property type="entry name" value="Putative Non-specific lipid-transfer protein"/>
    <property type="match status" value="1"/>
</dbReference>
<dbReference type="Proteomes" id="UP001488838">
    <property type="component" value="Unassembled WGS sequence"/>
</dbReference>
<dbReference type="Pfam" id="PF22691">
    <property type="entry name" value="Thiolase_C_1"/>
    <property type="match status" value="1"/>
</dbReference>
<dbReference type="InterPro" id="IPR003033">
    <property type="entry name" value="SCP2_sterol-bd_dom"/>
</dbReference>
<keyword evidence="1" id="KW-0963">Cytoplasm</keyword>
<dbReference type="SUPFAM" id="SSF55718">
    <property type="entry name" value="SCP-like"/>
    <property type="match status" value="1"/>
</dbReference>
<gene>
    <name evidence="12" type="ORF">U0070_010180</name>
</gene>
<keyword evidence="4" id="KW-0808">Transferase</keyword>
<dbReference type="GO" id="GO:0003988">
    <property type="term" value="F:acetyl-CoA C-acyltransferase activity"/>
    <property type="evidence" value="ECO:0007669"/>
    <property type="project" value="UniProtKB-EC"/>
</dbReference>
<evidence type="ECO:0000256" key="5">
    <source>
        <dbReference type="ARBA" id="ARBA00024049"/>
    </source>
</evidence>
<name>A0AAW0HBE4_MYOGA</name>
<keyword evidence="9" id="KW-0812">Transmembrane</keyword>
<reference evidence="12 13" key="1">
    <citation type="journal article" date="2023" name="bioRxiv">
        <title>Conserved and derived expression patterns and positive selection on dental genes reveal complex evolutionary context of ever-growing rodent molars.</title>
        <authorList>
            <person name="Calamari Z.T."/>
            <person name="Song A."/>
            <person name="Cohen E."/>
            <person name="Akter M."/>
            <person name="Roy R.D."/>
            <person name="Hallikas O."/>
            <person name="Christensen M.M."/>
            <person name="Li P."/>
            <person name="Marangoni P."/>
            <person name="Jernvall J."/>
            <person name="Klein O.D."/>
        </authorList>
    </citation>
    <scope>NUCLEOTIDE SEQUENCE [LARGE SCALE GENOMIC DNA]</scope>
    <source>
        <strain evidence="12">V071</strain>
    </source>
</reference>
<feature type="domain" description="SCP2" evidence="10">
    <location>
        <begin position="570"/>
        <end position="671"/>
    </location>
</feature>
<dbReference type="Pfam" id="PF02036">
    <property type="entry name" value="SCP2"/>
    <property type="match status" value="1"/>
</dbReference>
<keyword evidence="13" id="KW-1185">Reference proteome</keyword>
<evidence type="ECO:0000256" key="3">
    <source>
        <dbReference type="ARBA" id="ARBA00023098"/>
    </source>
</evidence>
<evidence type="ECO:0000256" key="2">
    <source>
        <dbReference type="ARBA" id="ARBA00022990"/>
    </source>
</evidence>
<keyword evidence="4" id="KW-0012">Acyltransferase</keyword>
<dbReference type="EMBL" id="JBBHLL010000571">
    <property type="protein sequence ID" value="KAK7800109.1"/>
    <property type="molecule type" value="Genomic_DNA"/>
</dbReference>
<keyword evidence="9" id="KW-0472">Membrane</keyword>
<dbReference type="Gene3D" id="3.30.1050.10">
    <property type="entry name" value="SCP2 sterol-binding domain"/>
    <property type="match status" value="1"/>
</dbReference>
<keyword evidence="2" id="KW-0007">Acetylation</keyword>
<dbReference type="GO" id="GO:0006629">
    <property type="term" value="P:lipid metabolic process"/>
    <property type="evidence" value="ECO:0007669"/>
    <property type="project" value="UniProtKB-KW"/>
</dbReference>
<evidence type="ECO:0000256" key="1">
    <source>
        <dbReference type="ARBA" id="ARBA00022490"/>
    </source>
</evidence>
<dbReference type="AlphaFoldDB" id="A0AAW0HBE4"/>
<feature type="region of interest" description="Disordered" evidence="8">
    <location>
        <begin position="14"/>
        <end position="40"/>
    </location>
</feature>
<dbReference type="Gene3D" id="3.40.47.10">
    <property type="match status" value="1"/>
</dbReference>
<evidence type="ECO:0000256" key="8">
    <source>
        <dbReference type="SAM" id="MobiDB-lite"/>
    </source>
</evidence>
<feature type="domain" description="Thiolase C-terminal" evidence="11">
    <location>
        <begin position="302"/>
        <end position="365"/>
    </location>
</feature>
<evidence type="ECO:0000313" key="13">
    <source>
        <dbReference type="Proteomes" id="UP001488838"/>
    </source>
</evidence>
<evidence type="ECO:0000259" key="10">
    <source>
        <dbReference type="Pfam" id="PF02036"/>
    </source>
</evidence>
<comment type="caution">
    <text evidence="12">The sequence shown here is derived from an EMBL/GenBank/DDBJ whole genome shotgun (WGS) entry which is preliminary data.</text>
</comment>
<evidence type="ECO:0000256" key="6">
    <source>
        <dbReference type="ARBA" id="ARBA00024073"/>
    </source>
</evidence>
<keyword evidence="9" id="KW-1133">Transmembrane helix</keyword>
<evidence type="ECO:0000256" key="4">
    <source>
        <dbReference type="ARBA" id="ARBA00023315"/>
    </source>
</evidence>
<dbReference type="PANTHER" id="PTHR42870:SF1">
    <property type="entry name" value="NON-SPECIFIC LIPID-TRANSFER PROTEIN-LIKE 2"/>
    <property type="match status" value="1"/>
</dbReference>
<accession>A0AAW0HBE4</accession>